<keyword evidence="3 4" id="KW-0472">Membrane</keyword>
<sequence length="386" mass="38402">MNESPRKALVAAALLGLAGAVALGFARFAYALLVPAMQADLDLSYAAIGGLNGANAAGYLLGALSAGPLANRFGLTRVFIAGALGTAATVALTALGGGLASLLLLRLLPGVTGAWCFVAGGVLTARLAAGLGAKGGLAIGLFYAGPGVGILLGGLAIPELLSFGWRTAWVGLGLLALVAACGAALGTRTKVEAQAPAKGGAQRPVSLSFSLAAYACFAMGYIGYMTFIIAALRRSGLSADMTTGFWCLLGIATMLAAWPWAKALQNSRNGRPLAAALALTSLGAALPLAGLSPVPLVASAILFGGSFLAVVAATTAIVRAMRPAEDWPRWVSHFTVVFGVGQVVGPVLTGTLGDIFGSTDVVLATSAAILGIGVLLALCQPSAEAG</sequence>
<dbReference type="InterPro" id="IPR036259">
    <property type="entry name" value="MFS_trans_sf"/>
</dbReference>
<dbReference type="PANTHER" id="PTHR23537">
    <property type="match status" value="1"/>
</dbReference>
<proteinExistence type="predicted"/>
<feature type="transmembrane region" description="Helical" evidence="4">
    <location>
        <begin position="111"/>
        <end position="129"/>
    </location>
</feature>
<keyword evidence="7" id="KW-1185">Reference proteome</keyword>
<feature type="transmembrane region" description="Helical" evidence="4">
    <location>
        <begin position="296"/>
        <end position="318"/>
    </location>
</feature>
<feature type="transmembrane region" description="Helical" evidence="4">
    <location>
        <begin position="243"/>
        <end position="261"/>
    </location>
</feature>
<dbReference type="InterPro" id="IPR010645">
    <property type="entry name" value="MFS_4"/>
</dbReference>
<dbReference type="EMBL" id="JBHUIP010000014">
    <property type="protein sequence ID" value="MFD2264749.1"/>
    <property type="molecule type" value="Genomic_DNA"/>
</dbReference>
<feature type="transmembrane region" description="Helical" evidence="4">
    <location>
        <begin position="136"/>
        <end position="157"/>
    </location>
</feature>
<dbReference type="PROSITE" id="PS51318">
    <property type="entry name" value="TAT"/>
    <property type="match status" value="1"/>
</dbReference>
<feature type="transmembrane region" description="Helical" evidence="4">
    <location>
        <begin position="78"/>
        <end position="105"/>
    </location>
</feature>
<gene>
    <name evidence="6" type="ORF">ACFSM5_17725</name>
</gene>
<feature type="transmembrane region" description="Helical" evidence="4">
    <location>
        <begin position="163"/>
        <end position="186"/>
    </location>
</feature>
<feature type="transmembrane region" description="Helical" evidence="4">
    <location>
        <begin position="330"/>
        <end position="349"/>
    </location>
</feature>
<keyword evidence="2 4" id="KW-1133">Transmembrane helix</keyword>
<evidence type="ECO:0000256" key="2">
    <source>
        <dbReference type="ARBA" id="ARBA00022989"/>
    </source>
</evidence>
<evidence type="ECO:0000256" key="4">
    <source>
        <dbReference type="SAM" id="Phobius"/>
    </source>
</evidence>
<dbReference type="RefSeq" id="WP_379877867.1">
    <property type="nucleotide sequence ID" value="NZ_JBHUIP010000014.1"/>
</dbReference>
<name>A0ABW5DY67_9PROT</name>
<keyword evidence="1 4" id="KW-0812">Transmembrane</keyword>
<protein>
    <submittedName>
        <fullName evidence="6">YbfB/YjiJ family MFS transporter</fullName>
    </submittedName>
</protein>
<feature type="transmembrane region" description="Helical" evidence="4">
    <location>
        <begin position="47"/>
        <end position="66"/>
    </location>
</feature>
<feature type="transmembrane region" description="Helical" evidence="4">
    <location>
        <begin position="207"/>
        <end position="231"/>
    </location>
</feature>
<dbReference type="Pfam" id="PF06779">
    <property type="entry name" value="MFS_4"/>
    <property type="match status" value="1"/>
</dbReference>
<dbReference type="InterPro" id="IPR006311">
    <property type="entry name" value="TAT_signal"/>
</dbReference>
<dbReference type="SUPFAM" id="SSF103473">
    <property type="entry name" value="MFS general substrate transporter"/>
    <property type="match status" value="1"/>
</dbReference>
<evidence type="ECO:0000313" key="6">
    <source>
        <dbReference type="EMBL" id="MFD2264749.1"/>
    </source>
</evidence>
<dbReference type="PANTHER" id="PTHR23537:SF1">
    <property type="entry name" value="SUGAR TRANSPORTER"/>
    <property type="match status" value="1"/>
</dbReference>
<dbReference type="Gene3D" id="1.20.1250.20">
    <property type="entry name" value="MFS general substrate transporter like domains"/>
    <property type="match status" value="2"/>
</dbReference>
<dbReference type="PROSITE" id="PS50850">
    <property type="entry name" value="MFS"/>
    <property type="match status" value="1"/>
</dbReference>
<organism evidence="6 7">
    <name type="scientific">Lacibacterium aquatile</name>
    <dbReference type="NCBI Taxonomy" id="1168082"/>
    <lineage>
        <taxon>Bacteria</taxon>
        <taxon>Pseudomonadati</taxon>
        <taxon>Pseudomonadota</taxon>
        <taxon>Alphaproteobacteria</taxon>
        <taxon>Rhodospirillales</taxon>
        <taxon>Rhodospirillaceae</taxon>
    </lineage>
</organism>
<feature type="transmembrane region" description="Helical" evidence="4">
    <location>
        <begin position="361"/>
        <end position="379"/>
    </location>
</feature>
<reference evidence="7" key="1">
    <citation type="journal article" date="2019" name="Int. J. Syst. Evol. Microbiol.">
        <title>The Global Catalogue of Microorganisms (GCM) 10K type strain sequencing project: providing services to taxonomists for standard genome sequencing and annotation.</title>
        <authorList>
            <consortium name="The Broad Institute Genomics Platform"/>
            <consortium name="The Broad Institute Genome Sequencing Center for Infectious Disease"/>
            <person name="Wu L."/>
            <person name="Ma J."/>
        </authorList>
    </citation>
    <scope>NUCLEOTIDE SEQUENCE [LARGE SCALE GENOMIC DNA]</scope>
    <source>
        <strain evidence="7">CGMCC 1.19062</strain>
    </source>
</reference>
<feature type="transmembrane region" description="Helical" evidence="4">
    <location>
        <begin position="273"/>
        <end position="290"/>
    </location>
</feature>
<dbReference type="Proteomes" id="UP001597295">
    <property type="component" value="Unassembled WGS sequence"/>
</dbReference>
<evidence type="ECO:0000259" key="5">
    <source>
        <dbReference type="PROSITE" id="PS50850"/>
    </source>
</evidence>
<evidence type="ECO:0000256" key="1">
    <source>
        <dbReference type="ARBA" id="ARBA00022692"/>
    </source>
</evidence>
<evidence type="ECO:0000313" key="7">
    <source>
        <dbReference type="Proteomes" id="UP001597295"/>
    </source>
</evidence>
<accession>A0ABW5DY67</accession>
<feature type="domain" description="Major facilitator superfamily (MFS) profile" evidence="5">
    <location>
        <begin position="8"/>
        <end position="386"/>
    </location>
</feature>
<evidence type="ECO:0000256" key="3">
    <source>
        <dbReference type="ARBA" id="ARBA00023136"/>
    </source>
</evidence>
<dbReference type="InterPro" id="IPR020846">
    <property type="entry name" value="MFS_dom"/>
</dbReference>
<comment type="caution">
    <text evidence="6">The sequence shown here is derived from an EMBL/GenBank/DDBJ whole genome shotgun (WGS) entry which is preliminary data.</text>
</comment>